<organism evidence="1 2">
    <name type="scientific">Caligus rogercresseyi</name>
    <name type="common">Sea louse</name>
    <dbReference type="NCBI Taxonomy" id="217165"/>
    <lineage>
        <taxon>Eukaryota</taxon>
        <taxon>Metazoa</taxon>
        <taxon>Ecdysozoa</taxon>
        <taxon>Arthropoda</taxon>
        <taxon>Crustacea</taxon>
        <taxon>Multicrustacea</taxon>
        <taxon>Hexanauplia</taxon>
        <taxon>Copepoda</taxon>
        <taxon>Siphonostomatoida</taxon>
        <taxon>Caligidae</taxon>
        <taxon>Caligus</taxon>
    </lineage>
</organism>
<dbReference type="Proteomes" id="UP000595437">
    <property type="component" value="Chromosome 6"/>
</dbReference>
<keyword evidence="2" id="KW-1185">Reference proteome</keyword>
<dbReference type="AlphaFoldDB" id="A0A7T8HF68"/>
<feature type="non-terminal residue" evidence="1">
    <location>
        <position position="1"/>
    </location>
</feature>
<sequence length="53" mass="5873">EGLCQTSPKWEAMKATVNEEWANMSVAFISKACSSVRPRITAMINADGDHFEI</sequence>
<proteinExistence type="predicted"/>
<protein>
    <submittedName>
        <fullName evidence="1">Uncharacterized protein</fullName>
    </submittedName>
</protein>
<dbReference type="GO" id="GO:0003676">
    <property type="term" value="F:nucleic acid binding"/>
    <property type="evidence" value="ECO:0007669"/>
    <property type="project" value="InterPro"/>
</dbReference>
<dbReference type="Gene3D" id="3.30.420.10">
    <property type="entry name" value="Ribonuclease H-like superfamily/Ribonuclease H"/>
    <property type="match status" value="1"/>
</dbReference>
<evidence type="ECO:0000313" key="2">
    <source>
        <dbReference type="Proteomes" id="UP000595437"/>
    </source>
</evidence>
<name>A0A7T8HF68_CALRO</name>
<dbReference type="InterPro" id="IPR036397">
    <property type="entry name" value="RNaseH_sf"/>
</dbReference>
<evidence type="ECO:0000313" key="1">
    <source>
        <dbReference type="EMBL" id="QQP48902.1"/>
    </source>
</evidence>
<reference evidence="2" key="1">
    <citation type="submission" date="2021-01" db="EMBL/GenBank/DDBJ databases">
        <title>Caligus Genome Assembly.</title>
        <authorList>
            <person name="Gallardo-Escarate C."/>
        </authorList>
    </citation>
    <scope>NUCLEOTIDE SEQUENCE [LARGE SCALE GENOMIC DNA]</scope>
</reference>
<gene>
    <name evidence="1" type="ORF">FKW44_009370</name>
</gene>
<dbReference type="EMBL" id="CP045895">
    <property type="protein sequence ID" value="QQP48902.1"/>
    <property type="molecule type" value="Genomic_DNA"/>
</dbReference>
<accession>A0A7T8HF68</accession>
<dbReference type="OrthoDB" id="7951431at2759"/>